<dbReference type="KEGG" id="cbei:LF65_05663"/>
<dbReference type="OrthoDB" id="1922342at2"/>
<dbReference type="Proteomes" id="UP000031866">
    <property type="component" value="Chromosome"/>
</dbReference>
<evidence type="ECO:0000313" key="1">
    <source>
        <dbReference type="EMBL" id="AJH02170.1"/>
    </source>
</evidence>
<accession>A0A0B5QIH7</accession>
<dbReference type="STRING" id="1520.LF65_05663"/>
<dbReference type="EMBL" id="CP010086">
    <property type="protein sequence ID" value="AJH02170.1"/>
    <property type="molecule type" value="Genomic_DNA"/>
</dbReference>
<dbReference type="AlphaFoldDB" id="A0A0B5QIH7"/>
<proteinExistence type="predicted"/>
<dbReference type="RefSeq" id="WP_041900666.1">
    <property type="nucleotide sequence ID" value="NZ_CP010086.2"/>
</dbReference>
<organism evidence="1 2">
    <name type="scientific">Clostridium beijerinckii</name>
    <name type="common">Clostridium MP</name>
    <dbReference type="NCBI Taxonomy" id="1520"/>
    <lineage>
        <taxon>Bacteria</taxon>
        <taxon>Bacillati</taxon>
        <taxon>Bacillota</taxon>
        <taxon>Clostridia</taxon>
        <taxon>Eubacteriales</taxon>
        <taxon>Clostridiaceae</taxon>
        <taxon>Clostridium</taxon>
    </lineage>
</organism>
<sequence>MVKIRNFRGITAEKLIEALIQVPGDTKVCIELLGDNFPIKQIEECIYNDWNNGKKGEEHKGILLR</sequence>
<gene>
    <name evidence="1" type="ORF">LF65_05663</name>
</gene>
<name>A0A0B5QIH7_CLOBE</name>
<evidence type="ECO:0000313" key="2">
    <source>
        <dbReference type="Proteomes" id="UP000031866"/>
    </source>
</evidence>
<reference evidence="2" key="1">
    <citation type="submission" date="2014-12" db="EMBL/GenBank/DDBJ databases">
        <title>Genome sequence of Clostridium beijerinckii strain 59B.</title>
        <authorList>
            <person name="Little G.T."/>
            <person name="Minton N.P."/>
        </authorList>
    </citation>
    <scope>NUCLEOTIDE SEQUENCE [LARGE SCALE GENOMIC DNA]</scope>
    <source>
        <strain evidence="2">59B</strain>
    </source>
</reference>
<protein>
    <submittedName>
        <fullName evidence="1">Uncharacterized protein</fullName>
    </submittedName>
</protein>